<dbReference type="SUPFAM" id="SSF55120">
    <property type="entry name" value="Pseudouridine synthase"/>
    <property type="match status" value="1"/>
</dbReference>
<dbReference type="GO" id="GO:0000455">
    <property type="term" value="P:enzyme-directed rRNA pseudouridine synthesis"/>
    <property type="evidence" value="ECO:0007669"/>
    <property type="project" value="TreeGrafter"/>
</dbReference>
<dbReference type="EC" id="5.4.99.-" evidence="5"/>
<dbReference type="NCBIfam" id="TIGR00005">
    <property type="entry name" value="rluA_subfam"/>
    <property type="match status" value="1"/>
</dbReference>
<dbReference type="PROSITE" id="PS50889">
    <property type="entry name" value="S4"/>
    <property type="match status" value="1"/>
</dbReference>
<feature type="domain" description="RNA-binding S4" evidence="6">
    <location>
        <begin position="22"/>
        <end position="80"/>
    </location>
</feature>
<dbReference type="InterPro" id="IPR050188">
    <property type="entry name" value="RluA_PseudoU_synthase"/>
</dbReference>
<accession>A0A5C5YPR9</accession>
<proteinExistence type="inferred from homology"/>
<dbReference type="PANTHER" id="PTHR21600:SF44">
    <property type="entry name" value="RIBOSOMAL LARGE SUBUNIT PSEUDOURIDINE SYNTHASE D"/>
    <property type="match status" value="1"/>
</dbReference>
<gene>
    <name evidence="7" type="ORF">Pla123a_23190</name>
</gene>
<dbReference type="InterPro" id="IPR006145">
    <property type="entry name" value="PsdUridine_synth_RsuA/RluA"/>
</dbReference>
<dbReference type="InterPro" id="IPR002942">
    <property type="entry name" value="S4_RNA-bd"/>
</dbReference>
<evidence type="ECO:0000313" key="8">
    <source>
        <dbReference type="Proteomes" id="UP000318478"/>
    </source>
</evidence>
<feature type="active site" evidence="3">
    <location>
        <position position="145"/>
    </location>
</feature>
<evidence type="ECO:0000313" key="7">
    <source>
        <dbReference type="EMBL" id="TWT76895.1"/>
    </source>
</evidence>
<evidence type="ECO:0000259" key="6">
    <source>
        <dbReference type="SMART" id="SM00363"/>
    </source>
</evidence>
<dbReference type="Gene3D" id="3.30.2350.10">
    <property type="entry name" value="Pseudouridine synthase"/>
    <property type="match status" value="1"/>
</dbReference>
<dbReference type="Proteomes" id="UP000318478">
    <property type="component" value="Unassembled WGS sequence"/>
</dbReference>
<dbReference type="RefSeq" id="WP_146587028.1">
    <property type="nucleotide sequence ID" value="NZ_SJPO01000005.1"/>
</dbReference>
<protein>
    <recommendedName>
        <fullName evidence="5">Pseudouridine synthase</fullName>
        <ecNumber evidence="5">5.4.99.-</ecNumber>
    </recommendedName>
</protein>
<dbReference type="CDD" id="cd02869">
    <property type="entry name" value="PseudoU_synth_RluA_like"/>
    <property type="match status" value="1"/>
</dbReference>
<dbReference type="Gene3D" id="3.10.290.10">
    <property type="entry name" value="RNA-binding S4 domain"/>
    <property type="match status" value="1"/>
</dbReference>
<dbReference type="OrthoDB" id="9784108at2"/>
<keyword evidence="2 5" id="KW-0413">Isomerase</keyword>
<dbReference type="InterPro" id="IPR020103">
    <property type="entry name" value="PsdUridine_synth_cat_dom_sf"/>
</dbReference>
<keyword evidence="4" id="KW-0694">RNA-binding</keyword>
<dbReference type="AlphaFoldDB" id="A0A5C5YPR9"/>
<comment type="function">
    <text evidence="5">Responsible for synthesis of pseudouridine from uracil.</text>
</comment>
<comment type="similarity">
    <text evidence="1 5">Belongs to the pseudouridine synthase RluA family.</text>
</comment>
<dbReference type="Pfam" id="PF01479">
    <property type="entry name" value="S4"/>
    <property type="match status" value="1"/>
</dbReference>
<dbReference type="InterPro" id="IPR006225">
    <property type="entry name" value="PsdUridine_synth_RluC/D"/>
</dbReference>
<keyword evidence="8" id="KW-1185">Reference proteome</keyword>
<organism evidence="7 8">
    <name type="scientific">Posidoniimonas polymericola</name>
    <dbReference type="NCBI Taxonomy" id="2528002"/>
    <lineage>
        <taxon>Bacteria</taxon>
        <taxon>Pseudomonadati</taxon>
        <taxon>Planctomycetota</taxon>
        <taxon>Planctomycetia</taxon>
        <taxon>Pirellulales</taxon>
        <taxon>Lacipirellulaceae</taxon>
        <taxon>Posidoniimonas</taxon>
    </lineage>
</organism>
<evidence type="ECO:0000256" key="2">
    <source>
        <dbReference type="ARBA" id="ARBA00023235"/>
    </source>
</evidence>
<evidence type="ECO:0000256" key="3">
    <source>
        <dbReference type="PIRSR" id="PIRSR606225-1"/>
    </source>
</evidence>
<dbReference type="SUPFAM" id="SSF55174">
    <property type="entry name" value="Alpha-L RNA-binding motif"/>
    <property type="match status" value="1"/>
</dbReference>
<evidence type="ECO:0000256" key="5">
    <source>
        <dbReference type="RuleBase" id="RU362028"/>
    </source>
</evidence>
<dbReference type="SMART" id="SM00363">
    <property type="entry name" value="S4"/>
    <property type="match status" value="1"/>
</dbReference>
<dbReference type="EMBL" id="SJPO01000005">
    <property type="protein sequence ID" value="TWT76895.1"/>
    <property type="molecule type" value="Genomic_DNA"/>
</dbReference>
<dbReference type="PROSITE" id="PS01129">
    <property type="entry name" value="PSI_RLU"/>
    <property type="match status" value="1"/>
</dbReference>
<name>A0A5C5YPR9_9BACT</name>
<sequence length="327" mass="35754">MPASPPHELPADLTVDEADHGKRIDAFIAAALPGFSRSLLRKAIDTGAVAVDGTKRKPSFRVETGMTVRVDSFELPQEGPAPQAIALDILHEDDDLIVVNKPPGMVVHPAKGHWEGTLASALAHHFGQLSDIGGAARPGIVHRLDRDTSGVLVVAKHNRAHEHLAAQFHDRTTEKRYLAITQGVPDRDEDVVDKPIGDHPHSREKKAVRIGHPSSRDALTRLKVLERFRGFALVECMPKTGRTHQIRLHLAHIHCAVLCDRLYGGRNQITEGELTTGRPGGEVVLARQALHATQLSIDHPTTGERVTFQAKLPTDIEQTVSRLRAAK</sequence>
<dbReference type="Pfam" id="PF00849">
    <property type="entry name" value="PseudoU_synth_2"/>
    <property type="match status" value="1"/>
</dbReference>
<evidence type="ECO:0000256" key="4">
    <source>
        <dbReference type="PROSITE-ProRule" id="PRU00182"/>
    </source>
</evidence>
<dbReference type="PANTHER" id="PTHR21600">
    <property type="entry name" value="MITOCHONDRIAL RNA PSEUDOURIDINE SYNTHASE"/>
    <property type="match status" value="1"/>
</dbReference>
<reference evidence="7 8" key="1">
    <citation type="submission" date="2019-02" db="EMBL/GenBank/DDBJ databases">
        <title>Deep-cultivation of Planctomycetes and their phenomic and genomic characterization uncovers novel biology.</title>
        <authorList>
            <person name="Wiegand S."/>
            <person name="Jogler M."/>
            <person name="Boedeker C."/>
            <person name="Pinto D."/>
            <person name="Vollmers J."/>
            <person name="Rivas-Marin E."/>
            <person name="Kohn T."/>
            <person name="Peeters S.H."/>
            <person name="Heuer A."/>
            <person name="Rast P."/>
            <person name="Oberbeckmann S."/>
            <person name="Bunk B."/>
            <person name="Jeske O."/>
            <person name="Meyerdierks A."/>
            <person name="Storesund J.E."/>
            <person name="Kallscheuer N."/>
            <person name="Luecker S."/>
            <person name="Lage O.M."/>
            <person name="Pohl T."/>
            <person name="Merkel B.J."/>
            <person name="Hornburger P."/>
            <person name="Mueller R.-W."/>
            <person name="Bruemmer F."/>
            <person name="Labrenz M."/>
            <person name="Spormann A.M."/>
            <person name="Op Den Camp H."/>
            <person name="Overmann J."/>
            <person name="Amann R."/>
            <person name="Jetten M.S.M."/>
            <person name="Mascher T."/>
            <person name="Medema M.H."/>
            <person name="Devos D.P."/>
            <person name="Kaster A.-K."/>
            <person name="Ovreas L."/>
            <person name="Rohde M."/>
            <person name="Galperin M.Y."/>
            <person name="Jogler C."/>
        </authorList>
    </citation>
    <scope>NUCLEOTIDE SEQUENCE [LARGE SCALE GENOMIC DNA]</scope>
    <source>
        <strain evidence="7 8">Pla123a</strain>
    </source>
</reference>
<dbReference type="GO" id="GO:0120159">
    <property type="term" value="F:rRNA pseudouridine synthase activity"/>
    <property type="evidence" value="ECO:0007669"/>
    <property type="project" value="UniProtKB-ARBA"/>
</dbReference>
<comment type="caution">
    <text evidence="7">The sequence shown here is derived from an EMBL/GenBank/DDBJ whole genome shotgun (WGS) entry which is preliminary data.</text>
</comment>
<comment type="catalytic activity">
    <reaction evidence="5">
        <text>a uridine in RNA = a pseudouridine in RNA</text>
        <dbReference type="Rhea" id="RHEA:48348"/>
        <dbReference type="Rhea" id="RHEA-COMP:12068"/>
        <dbReference type="Rhea" id="RHEA-COMP:12069"/>
        <dbReference type="ChEBI" id="CHEBI:65314"/>
        <dbReference type="ChEBI" id="CHEBI:65315"/>
    </reaction>
</comment>
<dbReference type="InterPro" id="IPR036986">
    <property type="entry name" value="S4_RNA-bd_sf"/>
</dbReference>
<evidence type="ECO:0000256" key="1">
    <source>
        <dbReference type="ARBA" id="ARBA00010876"/>
    </source>
</evidence>
<dbReference type="GO" id="GO:0003723">
    <property type="term" value="F:RNA binding"/>
    <property type="evidence" value="ECO:0007669"/>
    <property type="project" value="UniProtKB-KW"/>
</dbReference>
<dbReference type="CDD" id="cd00165">
    <property type="entry name" value="S4"/>
    <property type="match status" value="1"/>
</dbReference>
<dbReference type="InterPro" id="IPR006224">
    <property type="entry name" value="PsdUridine_synth_RluA-like_CS"/>
</dbReference>